<sequence length="98" mass="11405">MRHRIFEKLLGRRLDLILVHHVQQDEVYKKFIVLFDLYIKPSIQMQELPRVARNVAASIAALSVALFWPQTLRGAGVLGPRTFWRHGEAFHVNDQTTK</sequence>
<evidence type="ECO:0000313" key="1">
    <source>
        <dbReference type="EMBL" id="PRT56728.1"/>
    </source>
</evidence>
<protein>
    <submittedName>
        <fullName evidence="1">Uncharacterized protein</fullName>
    </submittedName>
</protein>
<proteinExistence type="predicted"/>
<keyword evidence="2" id="KW-1185">Reference proteome</keyword>
<accession>A0A2T0FP22</accession>
<gene>
    <name evidence="1" type="ORF">B9G98_04348</name>
</gene>
<dbReference type="AlphaFoldDB" id="A0A2T0FP22"/>
<dbReference type="GeneID" id="36518096"/>
<evidence type="ECO:0000313" key="2">
    <source>
        <dbReference type="Proteomes" id="UP000238350"/>
    </source>
</evidence>
<comment type="caution">
    <text evidence="1">The sequence shown here is derived from an EMBL/GenBank/DDBJ whole genome shotgun (WGS) entry which is preliminary data.</text>
</comment>
<dbReference type="EMBL" id="NDIQ01000022">
    <property type="protein sequence ID" value="PRT56728.1"/>
    <property type="molecule type" value="Genomic_DNA"/>
</dbReference>
<dbReference type="RefSeq" id="XP_024666673.1">
    <property type="nucleotide sequence ID" value="XM_024810905.1"/>
</dbReference>
<name>A0A2T0FP22_9ASCO</name>
<organism evidence="1 2">
    <name type="scientific">Wickerhamiella sorbophila</name>
    <dbReference type="NCBI Taxonomy" id="45607"/>
    <lineage>
        <taxon>Eukaryota</taxon>
        <taxon>Fungi</taxon>
        <taxon>Dikarya</taxon>
        <taxon>Ascomycota</taxon>
        <taxon>Saccharomycotina</taxon>
        <taxon>Dipodascomycetes</taxon>
        <taxon>Dipodascales</taxon>
        <taxon>Trichomonascaceae</taxon>
        <taxon>Wickerhamiella</taxon>
    </lineage>
</organism>
<dbReference type="Proteomes" id="UP000238350">
    <property type="component" value="Unassembled WGS sequence"/>
</dbReference>
<reference evidence="1 2" key="1">
    <citation type="submission" date="2017-04" db="EMBL/GenBank/DDBJ databases">
        <title>Genome sequencing of [Candida] sorbophila.</title>
        <authorList>
            <person name="Ahn J.O."/>
        </authorList>
    </citation>
    <scope>NUCLEOTIDE SEQUENCE [LARGE SCALE GENOMIC DNA]</scope>
    <source>
        <strain evidence="1 2">DS02</strain>
    </source>
</reference>